<proteinExistence type="predicted"/>
<dbReference type="SMART" id="SM00165">
    <property type="entry name" value="UBA"/>
    <property type="match status" value="1"/>
</dbReference>
<evidence type="ECO:0000313" key="4">
    <source>
        <dbReference type="EMBL" id="CBY42700.1"/>
    </source>
</evidence>
<gene>
    <name evidence="4" type="ORF">GSOID_T00026416001</name>
</gene>
<protein>
    <recommendedName>
        <fullName evidence="3">UBA domain-containing protein</fullName>
    </recommendedName>
</protein>
<evidence type="ECO:0000256" key="2">
    <source>
        <dbReference type="SAM" id="Phobius"/>
    </source>
</evidence>
<reference evidence="4" key="1">
    <citation type="journal article" date="2010" name="Science">
        <title>Plasticity of animal genome architecture unmasked by rapid evolution of a pelagic tunicate.</title>
        <authorList>
            <person name="Denoeud F."/>
            <person name="Henriet S."/>
            <person name="Mungpakdee S."/>
            <person name="Aury J.M."/>
            <person name="Da Silva C."/>
            <person name="Brinkmann H."/>
            <person name="Mikhaleva J."/>
            <person name="Olsen L.C."/>
            <person name="Jubin C."/>
            <person name="Canestro C."/>
            <person name="Bouquet J.M."/>
            <person name="Danks G."/>
            <person name="Poulain J."/>
            <person name="Campsteijn C."/>
            <person name="Adamski M."/>
            <person name="Cross I."/>
            <person name="Yadetie F."/>
            <person name="Muffato M."/>
            <person name="Louis A."/>
            <person name="Butcher S."/>
            <person name="Tsagkogeorga G."/>
            <person name="Konrad A."/>
            <person name="Singh S."/>
            <person name="Jensen M.F."/>
            <person name="Cong E.H."/>
            <person name="Eikeseth-Otteraa H."/>
            <person name="Noel B."/>
            <person name="Anthouard V."/>
            <person name="Porcel B.M."/>
            <person name="Kachouri-Lafond R."/>
            <person name="Nishino A."/>
            <person name="Ugolini M."/>
            <person name="Chourrout P."/>
            <person name="Nishida H."/>
            <person name="Aasland R."/>
            <person name="Huzurbazar S."/>
            <person name="Westhof E."/>
            <person name="Delsuc F."/>
            <person name="Lehrach H."/>
            <person name="Reinhardt R."/>
            <person name="Weissenbach J."/>
            <person name="Roy S.W."/>
            <person name="Artiguenave F."/>
            <person name="Postlethwait J.H."/>
            <person name="Manak J.R."/>
            <person name="Thompson E.M."/>
            <person name="Jaillon O."/>
            <person name="Du Pasquier L."/>
            <person name="Boudinot P."/>
            <person name="Liberles D.A."/>
            <person name="Volff J.N."/>
            <person name="Philippe H."/>
            <person name="Lenhard B."/>
            <person name="Roest Crollius H."/>
            <person name="Wincker P."/>
            <person name="Chourrout D."/>
        </authorList>
    </citation>
    <scope>NUCLEOTIDE SEQUENCE [LARGE SCALE GENOMIC DNA]</scope>
</reference>
<dbReference type="EMBL" id="FN657414">
    <property type="protein sequence ID" value="CBY42700.1"/>
    <property type="molecule type" value="Genomic_DNA"/>
</dbReference>
<dbReference type="InterPro" id="IPR009060">
    <property type="entry name" value="UBA-like_sf"/>
</dbReference>
<dbReference type="InterPro" id="IPR015940">
    <property type="entry name" value="UBA"/>
</dbReference>
<dbReference type="Pfam" id="PF00627">
    <property type="entry name" value="UBA"/>
    <property type="match status" value="1"/>
</dbReference>
<keyword evidence="2" id="KW-0812">Transmembrane</keyword>
<name>E4Z4S2_OIKDI</name>
<sequence length="263" mass="29028">MLEGAPVTKSILIAIGLSSLVGFQLGNNKERLLGILSNLLLKGSHEFVPFGYLTYNYASVERIIGSEKLLARNIITSAVIISLWSLGLGITLPIALMASYTPVFIAYCSPKRKLHIFSKFSLSEKCMTYMFLASLVQGNPKSTTLGFVIGVVLFNWDGRIGSFSDSELVKDPIGATLQIQQKIKMDEEEQRLIHAQMARFRAGPNPQGRPQVRRPPHQPQYVPEQAEIESLVVMGFPEDRVKTALINARGDVSRAAEILIQGI</sequence>
<accession>E4Z4S2</accession>
<organism evidence="4">
    <name type="scientific">Oikopleura dioica</name>
    <name type="common">Tunicate</name>
    <dbReference type="NCBI Taxonomy" id="34765"/>
    <lineage>
        <taxon>Eukaryota</taxon>
        <taxon>Metazoa</taxon>
        <taxon>Chordata</taxon>
        <taxon>Tunicata</taxon>
        <taxon>Appendicularia</taxon>
        <taxon>Copelata</taxon>
        <taxon>Oikopleuridae</taxon>
        <taxon>Oikopleura</taxon>
    </lineage>
</organism>
<dbReference type="AlphaFoldDB" id="E4Z4S2"/>
<keyword evidence="2" id="KW-0472">Membrane</keyword>
<dbReference type="CDD" id="cd14270">
    <property type="entry name" value="UBA"/>
    <property type="match status" value="1"/>
</dbReference>
<feature type="region of interest" description="Disordered" evidence="1">
    <location>
        <begin position="201"/>
        <end position="220"/>
    </location>
</feature>
<evidence type="ECO:0000256" key="1">
    <source>
        <dbReference type="SAM" id="MobiDB-lite"/>
    </source>
</evidence>
<feature type="domain" description="UBA" evidence="3">
    <location>
        <begin position="221"/>
        <end position="262"/>
    </location>
</feature>
<dbReference type="Gene3D" id="1.10.8.10">
    <property type="entry name" value="DNA helicase RuvA subunit, C-terminal domain"/>
    <property type="match status" value="1"/>
</dbReference>
<keyword evidence="2" id="KW-1133">Transmembrane helix</keyword>
<evidence type="ECO:0000259" key="3">
    <source>
        <dbReference type="PROSITE" id="PS50030"/>
    </source>
</evidence>
<dbReference type="Proteomes" id="UP000011014">
    <property type="component" value="Unassembled WGS sequence"/>
</dbReference>
<dbReference type="SUPFAM" id="SSF46934">
    <property type="entry name" value="UBA-like"/>
    <property type="match status" value="1"/>
</dbReference>
<dbReference type="PROSITE" id="PS50030">
    <property type="entry name" value="UBA"/>
    <property type="match status" value="1"/>
</dbReference>
<feature type="transmembrane region" description="Helical" evidence="2">
    <location>
        <begin position="69"/>
        <end position="86"/>
    </location>
</feature>